<reference evidence="10 11" key="1">
    <citation type="submission" date="2011-05" db="EMBL/GenBank/DDBJ databases">
        <title>Whole genome sequence of Microlunatus phosphovorus NM-1.</title>
        <authorList>
            <person name="Hosoyama A."/>
            <person name="Sasaki K."/>
            <person name="Harada T."/>
            <person name="Igarashi R."/>
            <person name="Kawakoshi A."/>
            <person name="Sasagawa M."/>
            <person name="Fukada J."/>
            <person name="Nakamura S."/>
            <person name="Katano Y."/>
            <person name="Hanada S."/>
            <person name="Kamagata Y."/>
            <person name="Nakamura N."/>
            <person name="Yamazaki S."/>
            <person name="Fujita N."/>
        </authorList>
    </citation>
    <scope>NUCLEOTIDE SEQUENCE [LARGE SCALE GENOMIC DNA]</scope>
    <source>
        <strain evidence="11">ATCC 700054 / DSM 10555 / JCM 9379 / NBRC 101784 / NCIMB 13414 / VKM Ac-1990 / NM-1</strain>
    </source>
</reference>
<feature type="transmembrane region" description="Helical" evidence="8">
    <location>
        <begin position="125"/>
        <end position="143"/>
    </location>
</feature>
<dbReference type="Proteomes" id="UP000007947">
    <property type="component" value="Chromosome"/>
</dbReference>
<dbReference type="AlphaFoldDB" id="F5XLV8"/>
<evidence type="ECO:0000256" key="7">
    <source>
        <dbReference type="ARBA" id="ARBA00023136"/>
    </source>
</evidence>
<dbReference type="eggNOG" id="COG2962">
    <property type="taxonomic scope" value="Bacteria"/>
</dbReference>
<dbReference type="SUPFAM" id="SSF103481">
    <property type="entry name" value="Multidrug resistance efflux transporter EmrE"/>
    <property type="match status" value="2"/>
</dbReference>
<evidence type="ECO:0000259" key="9">
    <source>
        <dbReference type="Pfam" id="PF00892"/>
    </source>
</evidence>
<dbReference type="EMBL" id="AP012204">
    <property type="protein sequence ID" value="BAK33837.1"/>
    <property type="molecule type" value="Genomic_DNA"/>
</dbReference>
<name>F5XLV8_MICPN</name>
<sequence>MDQQRHRRGIAYGLAAYGLWGLVPLYWPLMAAASPLEILAHRIVWSLVLAALLLLVLRKRGWWRSVATPRILGLLALAASMIALNWGLYIWAVNSGHVVEAALGYYINPIVSVLLGVLVLRERMVAGQWVAIGLAAIAVVVLAVDYGHLPWVALILAVSFGLYGLLKKQVNSGALETMTVESAVLTPIAVGYLVWLQATGSLVYGHQDTGLSLLLVSTGLVTLTPLLLFAAAATRLPLSTVGLLQYLTPTAQFLLGVFYFGETMSPARWIGFSLVWTALIVLTVVGLRSARRSHVARSMDATAEDSVVTVARKPT</sequence>
<evidence type="ECO:0000256" key="4">
    <source>
        <dbReference type="ARBA" id="ARBA00022475"/>
    </source>
</evidence>
<keyword evidence="5 8" id="KW-0812">Transmembrane</keyword>
<accession>F5XLV8</accession>
<dbReference type="PANTHER" id="PTHR22911:SF137">
    <property type="entry name" value="SOLUTE CARRIER FAMILY 35 MEMBER G2-RELATED"/>
    <property type="match status" value="1"/>
</dbReference>
<dbReference type="STRING" id="1032480.MLP_08230"/>
<feature type="domain" description="EamA" evidence="9">
    <location>
        <begin position="8"/>
        <end position="142"/>
    </location>
</feature>
<dbReference type="InterPro" id="IPR000620">
    <property type="entry name" value="EamA_dom"/>
</dbReference>
<keyword evidence="4" id="KW-1003">Cell membrane</keyword>
<dbReference type="Pfam" id="PF00892">
    <property type="entry name" value="EamA"/>
    <property type="match status" value="2"/>
</dbReference>
<evidence type="ECO:0000256" key="5">
    <source>
        <dbReference type="ARBA" id="ARBA00022692"/>
    </source>
</evidence>
<dbReference type="OrthoDB" id="369870at2"/>
<feature type="transmembrane region" description="Helical" evidence="8">
    <location>
        <begin position="103"/>
        <end position="120"/>
    </location>
</feature>
<evidence type="ECO:0000256" key="1">
    <source>
        <dbReference type="ARBA" id="ARBA00004651"/>
    </source>
</evidence>
<organism evidence="10 11">
    <name type="scientific">Microlunatus phosphovorus (strain ATCC 700054 / DSM 10555 / JCM 9379 / NBRC 101784 / NCIMB 13414 / VKM Ac-1990 / NM-1)</name>
    <dbReference type="NCBI Taxonomy" id="1032480"/>
    <lineage>
        <taxon>Bacteria</taxon>
        <taxon>Bacillati</taxon>
        <taxon>Actinomycetota</taxon>
        <taxon>Actinomycetes</taxon>
        <taxon>Propionibacteriales</taxon>
        <taxon>Propionibacteriaceae</taxon>
        <taxon>Microlunatus</taxon>
    </lineage>
</organism>
<dbReference type="InterPro" id="IPR037185">
    <property type="entry name" value="EmrE-like"/>
</dbReference>
<proteinExistence type="inferred from homology"/>
<gene>
    <name evidence="10" type="ordered locus">MLP_08230</name>
</gene>
<dbReference type="GO" id="GO:0005886">
    <property type="term" value="C:plasma membrane"/>
    <property type="evidence" value="ECO:0007669"/>
    <property type="project" value="UniProtKB-SubCell"/>
</dbReference>
<feature type="transmembrane region" description="Helical" evidence="8">
    <location>
        <begin position="178"/>
        <end position="198"/>
    </location>
</feature>
<feature type="transmembrane region" description="Helical" evidence="8">
    <location>
        <begin position="69"/>
        <end position="91"/>
    </location>
</feature>
<feature type="transmembrane region" description="Helical" evidence="8">
    <location>
        <begin position="149"/>
        <end position="166"/>
    </location>
</feature>
<keyword evidence="7 8" id="KW-0472">Membrane</keyword>
<evidence type="ECO:0000313" key="10">
    <source>
        <dbReference type="EMBL" id="BAK33837.1"/>
    </source>
</evidence>
<evidence type="ECO:0000256" key="6">
    <source>
        <dbReference type="ARBA" id="ARBA00022989"/>
    </source>
</evidence>
<dbReference type="RefSeq" id="WP_013861724.1">
    <property type="nucleotide sequence ID" value="NC_015635.1"/>
</dbReference>
<dbReference type="InterPro" id="IPR004626">
    <property type="entry name" value="RarD"/>
</dbReference>
<evidence type="ECO:0000256" key="3">
    <source>
        <dbReference type="ARBA" id="ARBA00022448"/>
    </source>
</evidence>
<feature type="transmembrane region" description="Helical" evidence="8">
    <location>
        <begin position="243"/>
        <end position="261"/>
    </location>
</feature>
<evidence type="ECO:0000313" key="11">
    <source>
        <dbReference type="Proteomes" id="UP000007947"/>
    </source>
</evidence>
<dbReference type="PANTHER" id="PTHR22911">
    <property type="entry name" value="ACYL-MALONYL CONDENSING ENZYME-RELATED"/>
    <property type="match status" value="1"/>
</dbReference>
<evidence type="ECO:0000256" key="2">
    <source>
        <dbReference type="ARBA" id="ARBA00007362"/>
    </source>
</evidence>
<feature type="domain" description="EamA" evidence="9">
    <location>
        <begin position="152"/>
        <end position="283"/>
    </location>
</feature>
<feature type="transmembrane region" description="Helical" evidence="8">
    <location>
        <begin position="210"/>
        <end position="231"/>
    </location>
</feature>
<feature type="transmembrane region" description="Helical" evidence="8">
    <location>
        <begin position="39"/>
        <end position="57"/>
    </location>
</feature>
<dbReference type="KEGG" id="mph:MLP_08230"/>
<comment type="similarity">
    <text evidence="2">Belongs to the EamA transporter family.</text>
</comment>
<evidence type="ECO:0000256" key="8">
    <source>
        <dbReference type="SAM" id="Phobius"/>
    </source>
</evidence>
<feature type="transmembrane region" description="Helical" evidence="8">
    <location>
        <begin position="9"/>
        <end position="27"/>
    </location>
</feature>
<feature type="transmembrane region" description="Helical" evidence="8">
    <location>
        <begin position="267"/>
        <end position="287"/>
    </location>
</feature>
<keyword evidence="11" id="KW-1185">Reference proteome</keyword>
<dbReference type="HOGENOM" id="CLU_054508_1_0_11"/>
<comment type="subcellular location">
    <subcellularLocation>
        <location evidence="1">Cell membrane</location>
        <topology evidence="1">Multi-pass membrane protein</topology>
    </subcellularLocation>
</comment>
<protein>
    <recommendedName>
        <fullName evidence="9">EamA domain-containing protein</fullName>
    </recommendedName>
</protein>
<keyword evidence="3" id="KW-0813">Transport</keyword>
<dbReference type="NCBIfam" id="TIGR00688">
    <property type="entry name" value="rarD"/>
    <property type="match status" value="1"/>
</dbReference>
<keyword evidence="6 8" id="KW-1133">Transmembrane helix</keyword>